<proteinExistence type="predicted"/>
<sequence length="102" mass="12097">MTTPTPFQEILQIPWGHNREIITKCQTVNEALFYVNQTIKYNWSRSVMVHHIESNLKQREGKAVTNFKEKLPEPQSDLAKQTLKDPYNFDFLNLRKNMMKKS</sequence>
<name>A0A1V1NUP8_9BACT</name>
<reference evidence="3" key="1">
    <citation type="submission" date="2012-11" db="EMBL/GenBank/DDBJ databases">
        <authorList>
            <person name="Lucero-Rivera Y.E."/>
            <person name="Tovar-Ramirez D."/>
        </authorList>
    </citation>
    <scope>NUCLEOTIDE SEQUENCE [LARGE SCALE GENOMIC DNA]</scope>
    <source>
        <strain evidence="3">Araruama</strain>
    </source>
</reference>
<gene>
    <name evidence="2" type="ORF">OMM_12999</name>
</gene>
<protein>
    <recommendedName>
        <fullName evidence="1">YhcG N-terminal domain-containing protein</fullName>
    </recommendedName>
</protein>
<dbReference type="PANTHER" id="PTHR30547">
    <property type="entry name" value="UNCHARACTERIZED PROTEIN YHCG-RELATED"/>
    <property type="match status" value="1"/>
</dbReference>
<dbReference type="PANTHER" id="PTHR30547:SF0">
    <property type="entry name" value="BLR8175 PROTEIN"/>
    <property type="match status" value="1"/>
</dbReference>
<dbReference type="Proteomes" id="UP000189670">
    <property type="component" value="Unassembled WGS sequence"/>
</dbReference>
<dbReference type="EMBL" id="ATBP01002102">
    <property type="protein sequence ID" value="ETR66284.1"/>
    <property type="molecule type" value="Genomic_DNA"/>
</dbReference>
<dbReference type="InterPro" id="IPR053148">
    <property type="entry name" value="PD-DEXK-like_domain"/>
</dbReference>
<evidence type="ECO:0000313" key="3">
    <source>
        <dbReference type="Proteomes" id="UP000189670"/>
    </source>
</evidence>
<evidence type="ECO:0000259" key="1">
    <source>
        <dbReference type="Pfam" id="PF17761"/>
    </source>
</evidence>
<dbReference type="AlphaFoldDB" id="A0A1V1NUP8"/>
<evidence type="ECO:0000313" key="2">
    <source>
        <dbReference type="EMBL" id="ETR66284.1"/>
    </source>
</evidence>
<feature type="domain" description="YhcG N-terminal" evidence="1">
    <location>
        <begin position="10"/>
        <end position="59"/>
    </location>
</feature>
<organism evidence="2 3">
    <name type="scientific">Candidatus Magnetoglobus multicellularis str. Araruama</name>
    <dbReference type="NCBI Taxonomy" id="890399"/>
    <lineage>
        <taxon>Bacteria</taxon>
        <taxon>Pseudomonadati</taxon>
        <taxon>Thermodesulfobacteriota</taxon>
        <taxon>Desulfobacteria</taxon>
        <taxon>Desulfobacterales</taxon>
        <taxon>Desulfobacteraceae</taxon>
        <taxon>Candidatus Magnetoglobus</taxon>
    </lineage>
</organism>
<dbReference type="Pfam" id="PF17761">
    <property type="entry name" value="DUF1016_N"/>
    <property type="match status" value="1"/>
</dbReference>
<dbReference type="InterPro" id="IPR041527">
    <property type="entry name" value="YhcG_N"/>
</dbReference>
<comment type="caution">
    <text evidence="2">The sequence shown here is derived from an EMBL/GenBank/DDBJ whole genome shotgun (WGS) entry which is preliminary data.</text>
</comment>
<accession>A0A1V1NUP8</accession>